<proteinExistence type="inferred from homology"/>
<feature type="domain" description="STI1" evidence="8">
    <location>
        <begin position="293"/>
        <end position="332"/>
    </location>
</feature>
<dbReference type="SMART" id="SM00727">
    <property type="entry name" value="STI1"/>
    <property type="match status" value="1"/>
</dbReference>
<keyword evidence="10" id="KW-1185">Reference proteome</keyword>
<organism evidence="9 10">
    <name type="scientific">Aquatica leii</name>
    <dbReference type="NCBI Taxonomy" id="1421715"/>
    <lineage>
        <taxon>Eukaryota</taxon>
        <taxon>Metazoa</taxon>
        <taxon>Ecdysozoa</taxon>
        <taxon>Arthropoda</taxon>
        <taxon>Hexapoda</taxon>
        <taxon>Insecta</taxon>
        <taxon>Pterygota</taxon>
        <taxon>Neoptera</taxon>
        <taxon>Endopterygota</taxon>
        <taxon>Coleoptera</taxon>
        <taxon>Polyphaga</taxon>
        <taxon>Elateriformia</taxon>
        <taxon>Elateroidea</taxon>
        <taxon>Lampyridae</taxon>
        <taxon>Luciolinae</taxon>
        <taxon>Aquatica</taxon>
    </lineage>
</organism>
<accession>A0AAN7P3F7</accession>
<evidence type="ECO:0000256" key="2">
    <source>
        <dbReference type="ARBA" id="ARBA00022737"/>
    </source>
</evidence>
<dbReference type="InterPro" id="IPR006636">
    <property type="entry name" value="STI1_HS-bd"/>
</dbReference>
<sequence>MSCPFNQDSLDKLKAFIDVCKTKPEILHLEDLQFFRDYLELLGAKIPPPPDMYSSTSETKPTPVEPEPEEEAESEESEVELDMEGCVEPDVLDPNHIMGDSSKEPTEEDTDKADEKRCEAMSAFGDGNYEKAVELLSEAIVYNPTSSVLFVKRGQSYLKLNKPNACIKDCTHALELNPDSAAGYKFRGRAYRLIAQWENAAKDLRQACKIDFDEQADDWLKEVTPNAQKIVQHKLKQERKKTEKEIKEKAERVRKAKEAYAKAAAADAEHNIHSGPQTEAPTNMGDYYKLLQDPEIMEAFKDPEIAAAIQDLSMDPSNYMKYQSNPKVMGFLMKLSQKKFPGGFPGFPGMGGFPSGMGGFPGAGPFGGAPPGSAPRPSEDDGLD</sequence>
<dbReference type="PANTHER" id="PTHR45883:SF2">
    <property type="entry name" value="HSC70-INTERACTING PROTEIN"/>
    <property type="match status" value="1"/>
</dbReference>
<dbReference type="Gene3D" id="6.10.250.3420">
    <property type="match status" value="1"/>
</dbReference>
<feature type="region of interest" description="Disordered" evidence="7">
    <location>
        <begin position="358"/>
        <end position="384"/>
    </location>
</feature>
<keyword evidence="6" id="KW-0175">Coiled coil</keyword>
<evidence type="ECO:0000313" key="10">
    <source>
        <dbReference type="Proteomes" id="UP001353858"/>
    </source>
</evidence>
<evidence type="ECO:0000256" key="7">
    <source>
        <dbReference type="SAM" id="MobiDB-lite"/>
    </source>
</evidence>
<evidence type="ECO:0000313" key="9">
    <source>
        <dbReference type="EMBL" id="KAK4875727.1"/>
    </source>
</evidence>
<dbReference type="SMART" id="SM00028">
    <property type="entry name" value="TPR"/>
    <property type="match status" value="3"/>
</dbReference>
<evidence type="ECO:0000256" key="6">
    <source>
        <dbReference type="SAM" id="Coils"/>
    </source>
</evidence>
<dbReference type="Proteomes" id="UP001353858">
    <property type="component" value="Unassembled WGS sequence"/>
</dbReference>
<dbReference type="Pfam" id="PF17830">
    <property type="entry name" value="STI1-HOP_DP"/>
    <property type="match status" value="1"/>
</dbReference>
<dbReference type="InterPro" id="IPR019734">
    <property type="entry name" value="TPR_rpt"/>
</dbReference>
<dbReference type="GO" id="GO:0030544">
    <property type="term" value="F:Hsp70 protein binding"/>
    <property type="evidence" value="ECO:0007669"/>
    <property type="project" value="TreeGrafter"/>
</dbReference>
<evidence type="ECO:0000256" key="3">
    <source>
        <dbReference type="ARBA" id="ARBA00022803"/>
    </source>
</evidence>
<dbReference type="Pfam" id="PF13181">
    <property type="entry name" value="TPR_8"/>
    <property type="match status" value="1"/>
</dbReference>
<comment type="similarity">
    <text evidence="1">Belongs to the FAM10 family.</text>
</comment>
<evidence type="ECO:0000256" key="5">
    <source>
        <dbReference type="ARBA" id="ARBA00064040"/>
    </source>
</evidence>
<reference evidence="10" key="1">
    <citation type="submission" date="2023-01" db="EMBL/GenBank/DDBJ databases">
        <title>Key to firefly adult light organ development and bioluminescence: homeobox transcription factors regulate luciferase expression and transportation to peroxisome.</title>
        <authorList>
            <person name="Fu X."/>
        </authorList>
    </citation>
    <scope>NUCLEOTIDE SEQUENCE [LARGE SCALE GENOMIC DNA]</scope>
</reference>
<dbReference type="EMBL" id="JARPUR010000005">
    <property type="protein sequence ID" value="KAK4875727.1"/>
    <property type="molecule type" value="Genomic_DNA"/>
</dbReference>
<name>A0AAN7P3F7_9COLE</name>
<dbReference type="FunFam" id="1.25.40.10:FF:000112">
    <property type="entry name" value="FAM10 family protein"/>
    <property type="match status" value="1"/>
</dbReference>
<comment type="caution">
    <text evidence="9">The sequence shown here is derived from an EMBL/GenBank/DDBJ whole genome shotgun (WGS) entry which is preliminary data.</text>
</comment>
<keyword evidence="3" id="KW-0802">TPR repeat</keyword>
<dbReference type="InterPro" id="IPR041243">
    <property type="entry name" value="STI1/HOP_DP"/>
</dbReference>
<dbReference type="GO" id="GO:0046983">
    <property type="term" value="F:protein dimerization activity"/>
    <property type="evidence" value="ECO:0007669"/>
    <property type="project" value="InterPro"/>
</dbReference>
<dbReference type="Gene3D" id="1.25.40.10">
    <property type="entry name" value="Tetratricopeptide repeat domain"/>
    <property type="match status" value="1"/>
</dbReference>
<dbReference type="SUPFAM" id="SSF48452">
    <property type="entry name" value="TPR-like"/>
    <property type="match status" value="1"/>
</dbReference>
<dbReference type="Gene3D" id="1.10.260.100">
    <property type="match status" value="1"/>
</dbReference>
<feature type="compositionally biased region" description="Gly residues" evidence="7">
    <location>
        <begin position="358"/>
        <end position="370"/>
    </location>
</feature>
<dbReference type="InterPro" id="IPR011990">
    <property type="entry name" value="TPR-like_helical_dom_sf"/>
</dbReference>
<comment type="subunit">
    <text evidence="5">Homotetramer. Interacts with Hsc70 as well as DNAJ homologs and Hsp90.</text>
</comment>
<dbReference type="PANTHER" id="PTHR45883">
    <property type="entry name" value="HSC70-INTERACTING PROTEIN"/>
    <property type="match status" value="1"/>
</dbReference>
<dbReference type="GO" id="GO:0005634">
    <property type="term" value="C:nucleus"/>
    <property type="evidence" value="ECO:0007669"/>
    <property type="project" value="UniProtKB-ARBA"/>
</dbReference>
<evidence type="ECO:0000256" key="1">
    <source>
        <dbReference type="ARBA" id="ARBA00009015"/>
    </source>
</evidence>
<evidence type="ECO:0000259" key="8">
    <source>
        <dbReference type="SMART" id="SM00727"/>
    </source>
</evidence>
<dbReference type="CDD" id="cd14438">
    <property type="entry name" value="Hip_N"/>
    <property type="match status" value="1"/>
</dbReference>
<feature type="region of interest" description="Disordered" evidence="7">
    <location>
        <begin position="47"/>
        <end position="113"/>
    </location>
</feature>
<dbReference type="InterPro" id="IPR034649">
    <property type="entry name" value="Hip_N"/>
</dbReference>
<feature type="compositionally biased region" description="Acidic residues" evidence="7">
    <location>
        <begin position="66"/>
        <end position="91"/>
    </location>
</feature>
<dbReference type="FunFam" id="6.10.250.3420:FF:000001">
    <property type="entry name" value="Hsc70-interacting protein-like protein"/>
    <property type="match status" value="1"/>
</dbReference>
<comment type="function">
    <text evidence="4">One HIP oligomer binds the ATPase domains of at least two HSC70 molecules dependent on activation of the HSC70 ATPase by HSP40. Stabilizes the ADP state of HSC70 that has a high affinity for substrate protein. Through its own chaperone activity, it may contribute to the interaction of HSC70 with various target proteins.</text>
</comment>
<dbReference type="GO" id="GO:1902494">
    <property type="term" value="C:catalytic complex"/>
    <property type="evidence" value="ECO:0007669"/>
    <property type="project" value="UniProtKB-ARBA"/>
</dbReference>
<protein>
    <recommendedName>
        <fullName evidence="8">STI1 domain-containing protein</fullName>
    </recommendedName>
</protein>
<dbReference type="Pfam" id="PF18253">
    <property type="entry name" value="HipN"/>
    <property type="match status" value="1"/>
</dbReference>
<dbReference type="AlphaFoldDB" id="A0AAN7P3F7"/>
<gene>
    <name evidence="9" type="ORF">RN001_012149</name>
</gene>
<evidence type="ECO:0000256" key="4">
    <source>
        <dbReference type="ARBA" id="ARBA00037033"/>
    </source>
</evidence>
<keyword evidence="2" id="KW-0677">Repeat</keyword>
<feature type="coiled-coil region" evidence="6">
    <location>
        <begin position="232"/>
        <end position="266"/>
    </location>
</feature>